<name>A0AAP0WY15_LIQFO</name>
<sequence length="290" mass="31912">MLVESNSRPLFGEYNLNSTLHDLTHKSSIRRQERANIFDKNGHEDERPIKRAEIHFSNIWCVTPHPNEEEKEPEMQIGFPTDVKHVAHIGWDGPSVNSPSWVQSEFSSAASGGMPPEFSSIPEGMAGDAKDNPAVKWASEDSDRRISRVKGRDLPELPKSSRGQSSGGASISTNSPSREKPEKLKHSRRQQSTGILSNSPAGQFLQDSTLGIESPTRNQPDVPKKSRRKTKDSAGGGSTRFSSRSKDNTITSSFSDPGSGSTYTTNKELYQTSPLKPFEEANEKRCSGIS</sequence>
<dbReference type="AlphaFoldDB" id="A0AAP0WY15"/>
<proteinExistence type="predicted"/>
<dbReference type="EMBL" id="JBBPBK010000007">
    <property type="protein sequence ID" value="KAK9281156.1"/>
    <property type="molecule type" value="Genomic_DNA"/>
</dbReference>
<evidence type="ECO:0000256" key="1">
    <source>
        <dbReference type="SAM" id="MobiDB-lite"/>
    </source>
</evidence>
<keyword evidence="4" id="KW-1185">Reference proteome</keyword>
<feature type="region of interest" description="Disordered" evidence="1">
    <location>
        <begin position="100"/>
        <end position="290"/>
    </location>
</feature>
<dbReference type="SMART" id="SM00285">
    <property type="entry name" value="PBD"/>
    <property type="match status" value="1"/>
</dbReference>
<feature type="domain" description="CRIB" evidence="2">
    <location>
        <begin position="77"/>
        <end position="90"/>
    </location>
</feature>
<comment type="caution">
    <text evidence="3">The sequence shown here is derived from an EMBL/GenBank/DDBJ whole genome shotgun (WGS) entry which is preliminary data.</text>
</comment>
<evidence type="ECO:0000313" key="4">
    <source>
        <dbReference type="Proteomes" id="UP001415857"/>
    </source>
</evidence>
<dbReference type="PROSITE" id="PS50108">
    <property type="entry name" value="CRIB"/>
    <property type="match status" value="1"/>
</dbReference>
<evidence type="ECO:0000259" key="2">
    <source>
        <dbReference type="PROSITE" id="PS50108"/>
    </source>
</evidence>
<dbReference type="PANTHER" id="PTHR46325:SF39">
    <property type="entry name" value="CRIB DOMAIN-CONTAINING PROTEIN RIC8"/>
    <property type="match status" value="1"/>
</dbReference>
<dbReference type="Proteomes" id="UP001415857">
    <property type="component" value="Unassembled WGS sequence"/>
</dbReference>
<feature type="compositionally biased region" description="Basic and acidic residues" evidence="1">
    <location>
        <begin position="128"/>
        <end position="156"/>
    </location>
</feature>
<dbReference type="Gene3D" id="3.90.810.10">
    <property type="entry name" value="CRIB domain"/>
    <property type="match status" value="1"/>
</dbReference>
<protein>
    <recommendedName>
        <fullName evidence="2">CRIB domain-containing protein</fullName>
    </recommendedName>
</protein>
<feature type="compositionally biased region" description="Polar residues" evidence="1">
    <location>
        <begin position="248"/>
        <end position="274"/>
    </location>
</feature>
<reference evidence="3 4" key="1">
    <citation type="journal article" date="2024" name="Plant J.">
        <title>Genome sequences and population genomics reveal climatic adaptation and genomic divergence between two closely related sweetgum species.</title>
        <authorList>
            <person name="Xu W.Q."/>
            <person name="Ren C.Q."/>
            <person name="Zhang X.Y."/>
            <person name="Comes H.P."/>
            <person name="Liu X.H."/>
            <person name="Li Y.G."/>
            <person name="Kettle C.J."/>
            <person name="Jalonen R."/>
            <person name="Gaisberger H."/>
            <person name="Ma Y.Z."/>
            <person name="Qiu Y.X."/>
        </authorList>
    </citation>
    <scope>NUCLEOTIDE SEQUENCE [LARGE SCALE GENOMIC DNA]</scope>
    <source>
        <strain evidence="3">Hangzhou</strain>
    </source>
</reference>
<organism evidence="3 4">
    <name type="scientific">Liquidambar formosana</name>
    <name type="common">Formosan gum</name>
    <dbReference type="NCBI Taxonomy" id="63359"/>
    <lineage>
        <taxon>Eukaryota</taxon>
        <taxon>Viridiplantae</taxon>
        <taxon>Streptophyta</taxon>
        <taxon>Embryophyta</taxon>
        <taxon>Tracheophyta</taxon>
        <taxon>Spermatophyta</taxon>
        <taxon>Magnoliopsida</taxon>
        <taxon>eudicotyledons</taxon>
        <taxon>Gunneridae</taxon>
        <taxon>Pentapetalae</taxon>
        <taxon>Saxifragales</taxon>
        <taxon>Altingiaceae</taxon>
        <taxon>Liquidambar</taxon>
    </lineage>
</organism>
<accession>A0AAP0WY15</accession>
<evidence type="ECO:0000313" key="3">
    <source>
        <dbReference type="EMBL" id="KAK9281156.1"/>
    </source>
</evidence>
<feature type="compositionally biased region" description="Basic and acidic residues" evidence="1">
    <location>
        <begin position="277"/>
        <end position="290"/>
    </location>
</feature>
<feature type="compositionally biased region" description="Polar residues" evidence="1">
    <location>
        <begin position="190"/>
        <end position="219"/>
    </location>
</feature>
<dbReference type="PANTHER" id="PTHR46325">
    <property type="entry name" value="CRIB DOMAIN-CONTAINING PROTEIN RIC8"/>
    <property type="match status" value="1"/>
</dbReference>
<dbReference type="InterPro" id="IPR000095">
    <property type="entry name" value="CRIB_dom"/>
</dbReference>
<dbReference type="CDD" id="cd00132">
    <property type="entry name" value="CRIB"/>
    <property type="match status" value="1"/>
</dbReference>
<feature type="compositionally biased region" description="Polar residues" evidence="1">
    <location>
        <begin position="161"/>
        <end position="176"/>
    </location>
</feature>
<dbReference type="Pfam" id="PF00786">
    <property type="entry name" value="PBD"/>
    <property type="match status" value="1"/>
</dbReference>
<feature type="compositionally biased region" description="Polar residues" evidence="1">
    <location>
        <begin position="100"/>
        <end position="110"/>
    </location>
</feature>
<gene>
    <name evidence="3" type="ORF">L1049_004050</name>
</gene>
<dbReference type="InterPro" id="IPR036936">
    <property type="entry name" value="CRIB_dom_sf"/>
</dbReference>